<reference evidence="8 9" key="1">
    <citation type="submission" date="2014-04" db="EMBL/GenBank/DDBJ databases">
        <authorList>
            <consortium name="DOE Joint Genome Institute"/>
            <person name="Kuo A."/>
            <person name="Gay G."/>
            <person name="Dore J."/>
            <person name="Kohler A."/>
            <person name="Nagy L.G."/>
            <person name="Floudas D."/>
            <person name="Copeland A."/>
            <person name="Barry K.W."/>
            <person name="Cichocki N."/>
            <person name="Veneault-Fourrey C."/>
            <person name="LaButti K."/>
            <person name="Lindquist E.A."/>
            <person name="Lipzen A."/>
            <person name="Lundell T."/>
            <person name="Morin E."/>
            <person name="Murat C."/>
            <person name="Sun H."/>
            <person name="Tunlid A."/>
            <person name="Henrissat B."/>
            <person name="Grigoriev I.V."/>
            <person name="Hibbett D.S."/>
            <person name="Martin F."/>
            <person name="Nordberg H.P."/>
            <person name="Cantor M.N."/>
            <person name="Hua S.X."/>
        </authorList>
    </citation>
    <scope>NUCLEOTIDE SEQUENCE [LARGE SCALE GENOMIC DNA]</scope>
    <source>
        <strain evidence="9">h7</strain>
    </source>
</reference>
<gene>
    <name evidence="8" type="ORF">M413DRAFT_442935</name>
</gene>
<dbReference type="Proteomes" id="UP000053424">
    <property type="component" value="Unassembled WGS sequence"/>
</dbReference>
<sequence>MADNIRPPLHNSSSPRDKEPKELDKIAKWQRERMERKLRGEYESAVLHLSQVINDNLKTHMNVSAVRVEGATHTRKSFLGSIIGPSLSTDSDSTLEDVLHTTRRISHALKKTDIFSSVEPYIDRPRSDLASPEDVDLVFRTRERGRWYVSSATEVGNNEGSASASARVRNVFGGAETFEANVSLGTKTRRSFRASLTAPLTPSMETFAELSAYGMEKDLTTYASCTEGLRGLRTVVRRGSPGAYGGAHELAYDAVIRHISGLTPTASMSMRESAGVSVKSSLSHTFLLDTRDDKMAATRGAYGKIYQEIAGLALGGDASFYKAEVEGQVSRALGRGFSASLAARSGLLWGLGPGKTSFSDRFQLGGPTSVRSFRANSMGPRDGADSIGGEMYYSAGLSVMSDLYYPKTGQTLPVKAHCWLNAGRLDGIDRDVPLKQTMLSSLSRPSLSAGVGIIYRLDPVRVELNFGVPLACSRSDGARRGFQVGMGLEFM</sequence>
<dbReference type="GO" id="GO:0005741">
    <property type="term" value="C:mitochondrial outer membrane"/>
    <property type="evidence" value="ECO:0007669"/>
    <property type="project" value="UniProtKB-SubCell"/>
</dbReference>
<feature type="domain" description="Bacterial surface antigen (D15)" evidence="7">
    <location>
        <begin position="170"/>
        <end position="490"/>
    </location>
</feature>
<keyword evidence="3" id="KW-1134">Transmembrane beta strand</keyword>
<dbReference type="InterPro" id="IPR039910">
    <property type="entry name" value="D15-like"/>
</dbReference>
<evidence type="ECO:0000313" key="9">
    <source>
        <dbReference type="Proteomes" id="UP000053424"/>
    </source>
</evidence>
<protein>
    <recommendedName>
        <fullName evidence="7">Bacterial surface antigen (D15) domain-containing protein</fullName>
    </recommendedName>
</protein>
<comment type="subcellular location">
    <subcellularLocation>
        <location evidence="1">Mitochondrion outer membrane</location>
        <topology evidence="1">Multi-pass membrane protein</topology>
    </subcellularLocation>
</comment>
<comment type="similarity">
    <text evidence="2">Belongs to the SAM50/omp85 family.</text>
</comment>
<dbReference type="Gene3D" id="2.40.160.50">
    <property type="entry name" value="membrane protein fhac: a member of the omp85/tpsb transporter family"/>
    <property type="match status" value="1"/>
</dbReference>
<name>A0A0C3C7Z1_HEBCY</name>
<dbReference type="EMBL" id="KN831773">
    <property type="protein sequence ID" value="KIM44965.1"/>
    <property type="molecule type" value="Genomic_DNA"/>
</dbReference>
<dbReference type="GO" id="GO:0045040">
    <property type="term" value="P:protein insertion into mitochondrial outer membrane"/>
    <property type="evidence" value="ECO:0007669"/>
    <property type="project" value="TreeGrafter"/>
</dbReference>
<organism evidence="8 9">
    <name type="scientific">Hebeloma cylindrosporum</name>
    <dbReference type="NCBI Taxonomy" id="76867"/>
    <lineage>
        <taxon>Eukaryota</taxon>
        <taxon>Fungi</taxon>
        <taxon>Dikarya</taxon>
        <taxon>Basidiomycota</taxon>
        <taxon>Agaricomycotina</taxon>
        <taxon>Agaricomycetes</taxon>
        <taxon>Agaricomycetidae</taxon>
        <taxon>Agaricales</taxon>
        <taxon>Agaricineae</taxon>
        <taxon>Hymenogastraceae</taxon>
        <taxon>Hebeloma</taxon>
    </lineage>
</organism>
<dbReference type="OrthoDB" id="1724197at2759"/>
<feature type="region of interest" description="Disordered" evidence="6">
    <location>
        <begin position="1"/>
        <end position="23"/>
    </location>
</feature>
<evidence type="ECO:0000256" key="3">
    <source>
        <dbReference type="ARBA" id="ARBA00022452"/>
    </source>
</evidence>
<dbReference type="HOGENOM" id="CLU_014798_3_1_1"/>
<keyword evidence="4" id="KW-0812">Transmembrane</keyword>
<evidence type="ECO:0000256" key="4">
    <source>
        <dbReference type="ARBA" id="ARBA00022692"/>
    </source>
</evidence>
<dbReference type="InterPro" id="IPR000184">
    <property type="entry name" value="Bac_surfAg_D15"/>
</dbReference>
<evidence type="ECO:0000256" key="1">
    <source>
        <dbReference type="ARBA" id="ARBA00004374"/>
    </source>
</evidence>
<accession>A0A0C3C7Z1</accession>
<evidence type="ECO:0000256" key="5">
    <source>
        <dbReference type="ARBA" id="ARBA00023136"/>
    </source>
</evidence>
<dbReference type="Pfam" id="PF01103">
    <property type="entry name" value="Omp85"/>
    <property type="match status" value="1"/>
</dbReference>
<evidence type="ECO:0000313" key="8">
    <source>
        <dbReference type="EMBL" id="KIM44965.1"/>
    </source>
</evidence>
<dbReference type="PANTHER" id="PTHR12815:SF18">
    <property type="entry name" value="SORTING AND ASSEMBLY MACHINERY COMPONENT 50 HOMOLOG"/>
    <property type="match status" value="1"/>
</dbReference>
<evidence type="ECO:0000256" key="2">
    <source>
        <dbReference type="ARBA" id="ARBA00010913"/>
    </source>
</evidence>
<keyword evidence="9" id="KW-1185">Reference proteome</keyword>
<evidence type="ECO:0000259" key="7">
    <source>
        <dbReference type="Pfam" id="PF01103"/>
    </source>
</evidence>
<reference evidence="9" key="2">
    <citation type="submission" date="2015-01" db="EMBL/GenBank/DDBJ databases">
        <title>Evolutionary Origins and Diversification of the Mycorrhizal Mutualists.</title>
        <authorList>
            <consortium name="DOE Joint Genome Institute"/>
            <consortium name="Mycorrhizal Genomics Consortium"/>
            <person name="Kohler A."/>
            <person name="Kuo A."/>
            <person name="Nagy L.G."/>
            <person name="Floudas D."/>
            <person name="Copeland A."/>
            <person name="Barry K.W."/>
            <person name="Cichocki N."/>
            <person name="Veneault-Fourrey C."/>
            <person name="LaButti K."/>
            <person name="Lindquist E.A."/>
            <person name="Lipzen A."/>
            <person name="Lundell T."/>
            <person name="Morin E."/>
            <person name="Murat C."/>
            <person name="Riley R."/>
            <person name="Ohm R."/>
            <person name="Sun H."/>
            <person name="Tunlid A."/>
            <person name="Henrissat B."/>
            <person name="Grigoriev I.V."/>
            <person name="Hibbett D.S."/>
            <person name="Martin F."/>
        </authorList>
    </citation>
    <scope>NUCLEOTIDE SEQUENCE [LARGE SCALE GENOMIC DNA]</scope>
    <source>
        <strain evidence="9">h7</strain>
    </source>
</reference>
<dbReference type="AlphaFoldDB" id="A0A0C3C7Z1"/>
<dbReference type="STRING" id="686832.A0A0C3C7Z1"/>
<keyword evidence="5" id="KW-0472">Membrane</keyword>
<evidence type="ECO:0000256" key="6">
    <source>
        <dbReference type="SAM" id="MobiDB-lite"/>
    </source>
</evidence>
<dbReference type="PANTHER" id="PTHR12815">
    <property type="entry name" value="SORTING AND ASSEMBLY MACHINERY SAMM50 PROTEIN FAMILY MEMBER"/>
    <property type="match status" value="1"/>
</dbReference>
<proteinExistence type="inferred from homology"/>